<dbReference type="SUPFAM" id="SSF53720">
    <property type="entry name" value="ALDH-like"/>
    <property type="match status" value="1"/>
</dbReference>
<dbReference type="FunFam" id="1.10.287.1080:FF:000002">
    <property type="entry name" value="Histidine biosynthesis bifunctional protein HisIE"/>
    <property type="match status" value="1"/>
</dbReference>
<dbReference type="Gene3D" id="3.40.50.1980">
    <property type="entry name" value="Nitrogenase molybdenum iron protein domain"/>
    <property type="match status" value="2"/>
</dbReference>
<feature type="region of interest" description="Disordered" evidence="20">
    <location>
        <begin position="386"/>
        <end position="430"/>
    </location>
</feature>
<dbReference type="GO" id="GO:0051287">
    <property type="term" value="F:NAD binding"/>
    <property type="evidence" value="ECO:0007669"/>
    <property type="project" value="UniProtKB-UniRule"/>
</dbReference>
<keyword evidence="23" id="KW-1185">Reference proteome</keyword>
<comment type="pathway">
    <text evidence="6">Amino-acid biosynthesis; L-histidine biosynthesis; L-histidine from 5-phospho-alpha-D-ribose 1-diphosphate: step 2/9.</text>
</comment>
<dbReference type="Gene3D" id="3.10.20.810">
    <property type="entry name" value="Phosphoribosyl-AMP cyclohydrolase"/>
    <property type="match status" value="1"/>
</dbReference>
<keyword evidence="12" id="KW-0862">Zinc</keyword>
<organism evidence="22 23">
    <name type="scientific">Malassezia psittaci</name>
    <dbReference type="NCBI Taxonomy" id="1821823"/>
    <lineage>
        <taxon>Eukaryota</taxon>
        <taxon>Fungi</taxon>
        <taxon>Dikarya</taxon>
        <taxon>Basidiomycota</taxon>
        <taxon>Ustilaginomycotina</taxon>
        <taxon>Malasseziomycetes</taxon>
        <taxon>Malasseziales</taxon>
        <taxon>Malasseziaceae</taxon>
        <taxon>Malassezia</taxon>
    </lineage>
</organism>
<dbReference type="AlphaFoldDB" id="A0AAF0FCR4"/>
<dbReference type="SUPFAM" id="SSF141734">
    <property type="entry name" value="HisI-like"/>
    <property type="match status" value="1"/>
</dbReference>
<keyword evidence="17" id="KW-0511">Multifunctional enzyme</keyword>
<evidence type="ECO:0000256" key="14">
    <source>
        <dbReference type="ARBA" id="ARBA00023002"/>
    </source>
</evidence>
<dbReference type="CDD" id="cd11546">
    <property type="entry name" value="NTP-PPase_His4"/>
    <property type="match status" value="1"/>
</dbReference>
<dbReference type="EC" id="3.5.4.19" evidence="19"/>
<evidence type="ECO:0000313" key="22">
    <source>
        <dbReference type="EMBL" id="WFD43871.1"/>
    </source>
</evidence>
<dbReference type="GO" id="GO:0004635">
    <property type="term" value="F:phosphoribosyl-AMP cyclohydrolase activity"/>
    <property type="evidence" value="ECO:0007669"/>
    <property type="project" value="UniProtKB-UniRule"/>
</dbReference>
<dbReference type="EC" id="1.1.1.23" evidence="19"/>
<dbReference type="GO" id="GO:0046872">
    <property type="term" value="F:metal ion binding"/>
    <property type="evidence" value="ECO:0007669"/>
    <property type="project" value="UniProtKB-KW"/>
</dbReference>
<dbReference type="FunFam" id="1.20.5.1300:FF:000002">
    <property type="entry name" value="Histidinol dehydrogenase, chloroplastic"/>
    <property type="match status" value="1"/>
</dbReference>
<dbReference type="GO" id="GO:0004636">
    <property type="term" value="F:phosphoribosyl-ATP diphosphatase activity"/>
    <property type="evidence" value="ECO:0007669"/>
    <property type="project" value="UniProtKB-UniRule"/>
</dbReference>
<evidence type="ECO:0000259" key="21">
    <source>
        <dbReference type="Pfam" id="PF01502"/>
    </source>
</evidence>
<comment type="pathway">
    <text evidence="4">Amino-acid biosynthesis; L-histidine biosynthesis; L-histidine from 5-phospho-alpha-D-ribose 1-diphosphate: step 9/9.</text>
</comment>
<keyword evidence="16 19" id="KW-0368">Histidine biosynthesis</keyword>
<feature type="compositionally biased region" description="Low complexity" evidence="20">
    <location>
        <begin position="394"/>
        <end position="418"/>
    </location>
</feature>
<evidence type="ECO:0000256" key="4">
    <source>
        <dbReference type="ARBA" id="ARBA00004940"/>
    </source>
</evidence>
<dbReference type="GO" id="GO:0004399">
    <property type="term" value="F:histidinol dehydrogenase activity"/>
    <property type="evidence" value="ECO:0007669"/>
    <property type="project" value="UniProtKB-UniRule"/>
</dbReference>
<evidence type="ECO:0000256" key="9">
    <source>
        <dbReference type="ARBA" id="ARBA00022723"/>
    </source>
</evidence>
<dbReference type="NCBIfam" id="TIGR03188">
    <property type="entry name" value="histidine_hisI"/>
    <property type="match status" value="1"/>
</dbReference>
<dbReference type="GO" id="GO:0000105">
    <property type="term" value="P:L-histidine biosynthetic process"/>
    <property type="evidence" value="ECO:0007669"/>
    <property type="project" value="UniProtKB-UniRule"/>
</dbReference>
<dbReference type="InterPro" id="IPR016161">
    <property type="entry name" value="Ald_DH/histidinol_DH"/>
</dbReference>
<evidence type="ECO:0000256" key="8">
    <source>
        <dbReference type="ARBA" id="ARBA00022605"/>
    </source>
</evidence>
<evidence type="ECO:0000256" key="7">
    <source>
        <dbReference type="ARBA" id="ARBA00008260"/>
    </source>
</evidence>
<dbReference type="InterPro" id="IPR012131">
    <property type="entry name" value="Hstdl_DH"/>
</dbReference>
<comment type="catalytic activity">
    <reaction evidence="1 19">
        <text>1-(5-phospho-beta-D-ribosyl)-5'-AMP + H2O = 1-(5-phospho-beta-D-ribosyl)-5-[(5-phospho-beta-D-ribosylamino)methylideneamino]imidazole-4-carboxamide</text>
        <dbReference type="Rhea" id="RHEA:20049"/>
        <dbReference type="ChEBI" id="CHEBI:15377"/>
        <dbReference type="ChEBI" id="CHEBI:58435"/>
        <dbReference type="ChEBI" id="CHEBI:59457"/>
        <dbReference type="EC" id="3.5.4.19"/>
    </reaction>
</comment>
<keyword evidence="10 19" id="KW-0547">Nucleotide-binding</keyword>
<evidence type="ECO:0000256" key="16">
    <source>
        <dbReference type="ARBA" id="ARBA00023102"/>
    </source>
</evidence>
<accession>A0AAF0FCR4</accession>
<keyword evidence="15 19" id="KW-0520">NAD</keyword>
<gene>
    <name evidence="22" type="primary">HIS4</name>
    <name evidence="22" type="ORF">MPSI1_002536</name>
</gene>
<dbReference type="GO" id="GO:0005829">
    <property type="term" value="C:cytosol"/>
    <property type="evidence" value="ECO:0007669"/>
    <property type="project" value="TreeGrafter"/>
</dbReference>
<comment type="catalytic activity">
    <reaction evidence="2 19">
        <text>1-(5-phospho-beta-D-ribosyl)-ATP + H2O = 1-(5-phospho-beta-D-ribosyl)-5'-AMP + diphosphate + H(+)</text>
        <dbReference type="Rhea" id="RHEA:22828"/>
        <dbReference type="ChEBI" id="CHEBI:15377"/>
        <dbReference type="ChEBI" id="CHEBI:15378"/>
        <dbReference type="ChEBI" id="CHEBI:33019"/>
        <dbReference type="ChEBI" id="CHEBI:59457"/>
        <dbReference type="ChEBI" id="CHEBI:73183"/>
        <dbReference type="EC" id="3.6.1.31"/>
    </reaction>
</comment>
<dbReference type="InterPro" id="IPR038019">
    <property type="entry name" value="PRib_AMP_CycHydrolase_sf"/>
</dbReference>
<evidence type="ECO:0000313" key="23">
    <source>
        <dbReference type="Proteomes" id="UP001214628"/>
    </source>
</evidence>
<evidence type="ECO:0000256" key="15">
    <source>
        <dbReference type="ARBA" id="ARBA00023027"/>
    </source>
</evidence>
<evidence type="ECO:0000256" key="2">
    <source>
        <dbReference type="ARBA" id="ARBA00001460"/>
    </source>
</evidence>
<evidence type="ECO:0000256" key="3">
    <source>
        <dbReference type="ARBA" id="ARBA00001947"/>
    </source>
</evidence>
<dbReference type="GO" id="GO:0005524">
    <property type="term" value="F:ATP binding"/>
    <property type="evidence" value="ECO:0007669"/>
    <property type="project" value="UniProtKB-UniRule"/>
</dbReference>
<evidence type="ECO:0000256" key="11">
    <source>
        <dbReference type="ARBA" id="ARBA00022801"/>
    </source>
</evidence>
<reference evidence="22" key="1">
    <citation type="submission" date="2023-02" db="EMBL/GenBank/DDBJ databases">
        <title>Mating type loci evolution in Malassezia.</title>
        <authorList>
            <person name="Coelho M.A."/>
        </authorList>
    </citation>
    <scope>NUCLEOTIDE SEQUENCE</scope>
    <source>
        <strain evidence="22">CBS 14136</strain>
    </source>
</reference>
<dbReference type="PIRSF" id="PIRSF001257">
    <property type="entry name" value="His_trifunctional"/>
    <property type="match status" value="1"/>
</dbReference>
<proteinExistence type="inferred from homology"/>
<keyword evidence="9" id="KW-0479">Metal-binding</keyword>
<dbReference type="InterPro" id="IPR016298">
    <property type="entry name" value="Histidine_synth_trifunct"/>
</dbReference>
<evidence type="ECO:0000256" key="18">
    <source>
        <dbReference type="ARBA" id="ARBA00049489"/>
    </source>
</evidence>
<evidence type="ECO:0000256" key="20">
    <source>
        <dbReference type="SAM" id="MobiDB-lite"/>
    </source>
</evidence>
<dbReference type="InterPro" id="IPR001692">
    <property type="entry name" value="Histidinol_DH_CS"/>
</dbReference>
<dbReference type="Pfam" id="PF01503">
    <property type="entry name" value="PRA-PH"/>
    <property type="match status" value="1"/>
</dbReference>
<dbReference type="InterPro" id="IPR002496">
    <property type="entry name" value="PRib_AMP_CycHydrolase_dom"/>
</dbReference>
<dbReference type="Gene3D" id="1.10.287.1080">
    <property type="entry name" value="MazG-like"/>
    <property type="match status" value="1"/>
</dbReference>
<dbReference type="FunFam" id="3.40.50.1980:FF:000050">
    <property type="entry name" value="Histidine biosynthesis trifunctional protein"/>
    <property type="match status" value="1"/>
</dbReference>
<dbReference type="EMBL" id="CP118377">
    <property type="protein sequence ID" value="WFD43871.1"/>
    <property type="molecule type" value="Genomic_DNA"/>
</dbReference>
<evidence type="ECO:0000256" key="1">
    <source>
        <dbReference type="ARBA" id="ARBA00000024"/>
    </source>
</evidence>
<keyword evidence="8 19" id="KW-0028">Amino-acid biosynthesis</keyword>
<protein>
    <recommendedName>
        <fullName evidence="19">Histidine biosynthesis trifunctional protein</fullName>
    </recommendedName>
    <domain>
        <recommendedName>
            <fullName evidence="19">Phosphoribosyl-AMP cyclohydrolase</fullName>
            <ecNumber evidence="19">3.5.4.19</ecNumber>
        </recommendedName>
    </domain>
    <domain>
        <recommendedName>
            <fullName evidence="19">Phosphoribosyl-ATP pyrophosphohydrolase</fullName>
            <ecNumber evidence="19">3.6.1.31</ecNumber>
        </recommendedName>
    </domain>
    <domain>
        <recommendedName>
            <fullName evidence="19">Histidinol dehydrogenase</fullName>
            <shortName evidence="19">HDH</shortName>
            <ecNumber evidence="19">1.1.1.23</ecNumber>
        </recommendedName>
    </domain>
</protein>
<dbReference type="Proteomes" id="UP001214628">
    <property type="component" value="Chromosome 3"/>
</dbReference>
<evidence type="ECO:0000256" key="17">
    <source>
        <dbReference type="ARBA" id="ARBA00023268"/>
    </source>
</evidence>
<comment type="cofactor">
    <cofactor evidence="3">
        <name>Zn(2+)</name>
        <dbReference type="ChEBI" id="CHEBI:29105"/>
    </cofactor>
</comment>
<name>A0AAF0FCR4_9BASI</name>
<evidence type="ECO:0000256" key="10">
    <source>
        <dbReference type="ARBA" id="ARBA00022741"/>
    </source>
</evidence>
<dbReference type="NCBIfam" id="TIGR00069">
    <property type="entry name" value="hisD"/>
    <property type="match status" value="1"/>
</dbReference>
<evidence type="ECO:0000256" key="13">
    <source>
        <dbReference type="ARBA" id="ARBA00022840"/>
    </source>
</evidence>
<dbReference type="InterPro" id="IPR008179">
    <property type="entry name" value="HisE"/>
</dbReference>
<dbReference type="EC" id="3.6.1.31" evidence="19"/>
<dbReference type="FunFam" id="3.40.50.1980:FF:000001">
    <property type="entry name" value="Histidinol dehydrogenase"/>
    <property type="match status" value="1"/>
</dbReference>
<dbReference type="Pfam" id="PF01502">
    <property type="entry name" value="PRA-CH"/>
    <property type="match status" value="1"/>
</dbReference>
<keyword evidence="14 19" id="KW-0560">Oxidoreductase</keyword>
<comment type="pathway">
    <text evidence="5">Amino-acid biosynthesis; L-histidine biosynthesis; L-histidine from 5-phospho-alpha-D-ribose 1-diphosphate: step 3/9.</text>
</comment>
<dbReference type="PANTHER" id="PTHR21256">
    <property type="entry name" value="HISTIDINOL DEHYDROGENASE HDH"/>
    <property type="match status" value="1"/>
</dbReference>
<keyword evidence="11 19" id="KW-0378">Hydrolase</keyword>
<evidence type="ECO:0000256" key="19">
    <source>
        <dbReference type="PIRNR" id="PIRNR001257"/>
    </source>
</evidence>
<evidence type="ECO:0000256" key="6">
    <source>
        <dbReference type="ARBA" id="ARBA00005204"/>
    </source>
</evidence>
<keyword evidence="13 19" id="KW-0067">ATP-binding</keyword>
<dbReference type="HAMAP" id="MF_01024">
    <property type="entry name" value="HisD"/>
    <property type="match status" value="1"/>
</dbReference>
<comment type="catalytic activity">
    <reaction evidence="18 19">
        <text>L-histidinol + 2 NAD(+) + H2O = L-histidine + 2 NADH + 3 H(+)</text>
        <dbReference type="Rhea" id="RHEA:20641"/>
        <dbReference type="ChEBI" id="CHEBI:15377"/>
        <dbReference type="ChEBI" id="CHEBI:15378"/>
        <dbReference type="ChEBI" id="CHEBI:57540"/>
        <dbReference type="ChEBI" id="CHEBI:57595"/>
        <dbReference type="ChEBI" id="CHEBI:57699"/>
        <dbReference type="ChEBI" id="CHEBI:57945"/>
        <dbReference type="EC" id="1.1.1.23"/>
    </reaction>
</comment>
<dbReference type="PROSITE" id="PS00611">
    <property type="entry name" value="HISOL_DEHYDROGENASE"/>
    <property type="match status" value="1"/>
</dbReference>
<feature type="domain" description="Phosphoribosyl-AMP cyclohydrolase" evidence="21">
    <location>
        <begin position="218"/>
        <end position="294"/>
    </location>
</feature>
<comment type="similarity">
    <text evidence="7 19">In the C-terminal section; belongs to the histidinol dehydrogenase family.</text>
</comment>
<dbReference type="InterPro" id="IPR021130">
    <property type="entry name" value="PRib-ATP_PPHydrolase-like"/>
</dbReference>
<dbReference type="PANTHER" id="PTHR21256:SF2">
    <property type="entry name" value="HISTIDINE BIOSYNTHESIS TRIFUNCTIONAL PROTEIN"/>
    <property type="match status" value="1"/>
</dbReference>
<evidence type="ECO:0000256" key="12">
    <source>
        <dbReference type="ARBA" id="ARBA00022833"/>
    </source>
</evidence>
<dbReference type="SUPFAM" id="SSF101386">
    <property type="entry name" value="all-alpha NTP pyrophosphatases"/>
    <property type="match status" value="1"/>
</dbReference>
<dbReference type="CDD" id="cd06572">
    <property type="entry name" value="Histidinol_dh"/>
    <property type="match status" value="1"/>
</dbReference>
<dbReference type="Pfam" id="PF00815">
    <property type="entry name" value="Histidinol_dh"/>
    <property type="match status" value="1"/>
</dbReference>
<evidence type="ECO:0000256" key="5">
    <source>
        <dbReference type="ARBA" id="ARBA00005169"/>
    </source>
</evidence>
<dbReference type="PRINTS" id="PR00083">
    <property type="entry name" value="HOLDHDRGNASE"/>
</dbReference>
<sequence length="896" mass="95268">MLQQSSPLLPVLTPECVSGWQQSTLGQAIARSSPLLVPLELLEKLSIDDYSRNPIIVQIENASYDTVLDLLNAGVQAVVLSATSPVLKELSSDIRASRVILSVTEDSSAPEASDVAGVLVKCAGAPHAATAQRFLDMMKTKTCGRPVYLHSYSPVSLDEIQIVHQSGATAVVPTSQLSLDGSKVDYIDALLCATTSDRSDGLLPTVVVAQPLSTSLGLVYSSKESIRASLTTGSAHYQSRKRGLWHKGETSGATQKVVRVSLDCDEDAVQFEVEQHTGDQAVGFCHLTDRASCFGSLRGLAKLEQTLRSRKANAPAGSYTARLFSDSSLLGAKIREEAQELVDATDATHVAFEAADLIYFALAKCIQSGIGLADVEHSLDTKSLKVTRRKGDAKPAFASKSTPAPSSKSDSVPAAASGAPPPKQPVPVDKSAPIRLPVFHLSETSAEKQVELLRRPGIRTNEVLERVRPILSAVKTRGDTALSEYTSQLDRVQLSSNVRLPPFQTDADRAEMDPTVRQAIDVAYGNILRFHQAQGHVAAEVAPPANAPSSKWVPHAGLREVMEVETMPGVVCTRFPRAIERVGIYVPGGSAVLPSTALMLGVPAQVAGCKTIVLATPPRADGSIAPEVLYVADKVGVSCIVCAGGAQAVAAMAYGTETVPKVDKIAGPGNQYVTAAKMVVQNEVDALVSIDMPAGPSEVLVVADEHAQPSFVASDLLSQAEHGPDSQVVLVGINLSSDKLAAIEEAVDTQARALPRVDVVRQAIDKSVTVLVANREEAIQWSNRYAPEHLILQCQDAEQLVPLVDNAGSVFVGAWSPESCGDYASGTNHTLPTYGYARQYSGVSTSTFQKHITAQKIDEAGLRKLGPHVVKLAECEGLEAHANAVRVRLQYLAEEK</sequence>
<dbReference type="Gene3D" id="1.20.5.1300">
    <property type="match status" value="1"/>
</dbReference>